<proteinExistence type="predicted"/>
<protein>
    <recommendedName>
        <fullName evidence="3">t-SNARE coiled-coil homology domain-containing protein</fullName>
    </recommendedName>
</protein>
<evidence type="ECO:0000256" key="2">
    <source>
        <dbReference type="SAM" id="Phobius"/>
    </source>
</evidence>
<keyword evidence="1" id="KW-0813">Transport</keyword>
<reference evidence="5" key="1">
    <citation type="journal article" date="2013" name="Nature">
        <title>Draft genome of the wheat A-genome progenitor Triticum urartu.</title>
        <authorList>
            <person name="Ling H.Q."/>
            <person name="Zhao S."/>
            <person name="Liu D."/>
            <person name="Wang J."/>
            <person name="Sun H."/>
            <person name="Zhang C."/>
            <person name="Fan H."/>
            <person name="Li D."/>
            <person name="Dong L."/>
            <person name="Tao Y."/>
            <person name="Gao C."/>
            <person name="Wu H."/>
            <person name="Li Y."/>
            <person name="Cui Y."/>
            <person name="Guo X."/>
            <person name="Zheng S."/>
            <person name="Wang B."/>
            <person name="Yu K."/>
            <person name="Liang Q."/>
            <person name="Yang W."/>
            <person name="Lou X."/>
            <person name="Chen J."/>
            <person name="Feng M."/>
            <person name="Jian J."/>
            <person name="Zhang X."/>
            <person name="Luo G."/>
            <person name="Jiang Y."/>
            <person name="Liu J."/>
            <person name="Wang Z."/>
            <person name="Sha Y."/>
            <person name="Zhang B."/>
            <person name="Wu H."/>
            <person name="Tang D."/>
            <person name="Shen Q."/>
            <person name="Xue P."/>
            <person name="Zou S."/>
            <person name="Wang X."/>
            <person name="Liu X."/>
            <person name="Wang F."/>
            <person name="Yang Y."/>
            <person name="An X."/>
            <person name="Dong Z."/>
            <person name="Zhang K."/>
            <person name="Zhang X."/>
            <person name="Luo M.C."/>
            <person name="Dvorak J."/>
            <person name="Tong Y."/>
            <person name="Wang J."/>
            <person name="Yang H."/>
            <person name="Li Z."/>
            <person name="Wang D."/>
            <person name="Zhang A."/>
            <person name="Wang J."/>
        </authorList>
    </citation>
    <scope>NUCLEOTIDE SEQUENCE</scope>
    <source>
        <strain evidence="5">cv. G1812</strain>
    </source>
</reference>
<feature type="domain" description="T-SNARE coiled-coil homology" evidence="3">
    <location>
        <begin position="1"/>
        <end position="36"/>
    </location>
</feature>
<dbReference type="PANTHER" id="PTHR19957:SF244">
    <property type="entry name" value="T-SNARE COILED-COIL HOMOLOGY DOMAIN-CONTAINING PROTEIN"/>
    <property type="match status" value="1"/>
</dbReference>
<feature type="transmembrane region" description="Helical" evidence="2">
    <location>
        <begin position="43"/>
        <end position="65"/>
    </location>
</feature>
<dbReference type="EnsemblPlants" id="TuG1812G0700004649.01.T01">
    <property type="protein sequence ID" value="TuG1812G0700004649.01.T01"/>
    <property type="gene ID" value="TuG1812G0700004649.01"/>
</dbReference>
<dbReference type="GO" id="GO:0012505">
    <property type="term" value="C:endomembrane system"/>
    <property type="evidence" value="ECO:0007669"/>
    <property type="project" value="TreeGrafter"/>
</dbReference>
<dbReference type="Pfam" id="PF05739">
    <property type="entry name" value="SNARE"/>
    <property type="match status" value="1"/>
</dbReference>
<dbReference type="GO" id="GO:0006886">
    <property type="term" value="P:intracellular protein transport"/>
    <property type="evidence" value="ECO:0007669"/>
    <property type="project" value="TreeGrafter"/>
</dbReference>
<dbReference type="SUPFAM" id="SSF58038">
    <property type="entry name" value="SNARE fusion complex"/>
    <property type="match status" value="1"/>
</dbReference>
<evidence type="ECO:0000256" key="1">
    <source>
        <dbReference type="ARBA" id="ARBA00022927"/>
    </source>
</evidence>
<dbReference type="GO" id="GO:0006906">
    <property type="term" value="P:vesicle fusion"/>
    <property type="evidence" value="ECO:0007669"/>
    <property type="project" value="TreeGrafter"/>
</dbReference>
<sequence>MLVLVESQGEMINHIETHVSHAADNIQQGVGALQKAPTQDRQWMCYAIIILLILLLISVCTVIGIKQPWKK</sequence>
<dbReference type="GO" id="GO:0005484">
    <property type="term" value="F:SNAP receptor activity"/>
    <property type="evidence" value="ECO:0007669"/>
    <property type="project" value="TreeGrafter"/>
</dbReference>
<dbReference type="PANTHER" id="PTHR19957">
    <property type="entry name" value="SYNTAXIN"/>
    <property type="match status" value="1"/>
</dbReference>
<accession>A0A8R7R6E3</accession>
<dbReference type="AlphaFoldDB" id="A0A8R7R6E3"/>
<keyword evidence="2" id="KW-1133">Transmembrane helix</keyword>
<organism evidence="4 5">
    <name type="scientific">Triticum urartu</name>
    <name type="common">Red wild einkorn</name>
    <name type="synonym">Crithodium urartu</name>
    <dbReference type="NCBI Taxonomy" id="4572"/>
    <lineage>
        <taxon>Eukaryota</taxon>
        <taxon>Viridiplantae</taxon>
        <taxon>Streptophyta</taxon>
        <taxon>Embryophyta</taxon>
        <taxon>Tracheophyta</taxon>
        <taxon>Spermatophyta</taxon>
        <taxon>Magnoliopsida</taxon>
        <taxon>Liliopsida</taxon>
        <taxon>Poales</taxon>
        <taxon>Poaceae</taxon>
        <taxon>BOP clade</taxon>
        <taxon>Pooideae</taxon>
        <taxon>Triticodae</taxon>
        <taxon>Triticeae</taxon>
        <taxon>Triticinae</taxon>
        <taxon>Triticum</taxon>
    </lineage>
</organism>
<name>A0A8R7R6E3_TRIUA</name>
<dbReference type="GO" id="GO:0031201">
    <property type="term" value="C:SNARE complex"/>
    <property type="evidence" value="ECO:0007669"/>
    <property type="project" value="TreeGrafter"/>
</dbReference>
<keyword evidence="5" id="KW-1185">Reference proteome</keyword>
<dbReference type="GO" id="GO:0048278">
    <property type="term" value="P:vesicle docking"/>
    <property type="evidence" value="ECO:0007669"/>
    <property type="project" value="TreeGrafter"/>
</dbReference>
<reference evidence="4" key="2">
    <citation type="submission" date="2018-03" db="EMBL/GenBank/DDBJ databases">
        <title>The Triticum urartu genome reveals the dynamic nature of wheat genome evolution.</title>
        <authorList>
            <person name="Ling H."/>
            <person name="Ma B."/>
            <person name="Shi X."/>
            <person name="Liu H."/>
            <person name="Dong L."/>
            <person name="Sun H."/>
            <person name="Cao Y."/>
            <person name="Gao Q."/>
            <person name="Zheng S."/>
            <person name="Li Y."/>
            <person name="Yu Y."/>
            <person name="Du H."/>
            <person name="Qi M."/>
            <person name="Li Y."/>
            <person name="Yu H."/>
            <person name="Cui Y."/>
            <person name="Wang N."/>
            <person name="Chen C."/>
            <person name="Wu H."/>
            <person name="Zhao Y."/>
            <person name="Zhang J."/>
            <person name="Li Y."/>
            <person name="Zhou W."/>
            <person name="Zhang B."/>
            <person name="Hu W."/>
            <person name="Eijk M."/>
            <person name="Tang J."/>
            <person name="Witsenboer H."/>
            <person name="Zhao S."/>
            <person name="Li Z."/>
            <person name="Zhang A."/>
            <person name="Wang D."/>
            <person name="Liang C."/>
        </authorList>
    </citation>
    <scope>NUCLEOTIDE SEQUENCE [LARGE SCALE GENOMIC DNA]</scope>
    <source>
        <strain evidence="4">cv. G1812</strain>
    </source>
</reference>
<dbReference type="GO" id="GO:0000149">
    <property type="term" value="F:SNARE binding"/>
    <property type="evidence" value="ECO:0007669"/>
    <property type="project" value="TreeGrafter"/>
</dbReference>
<keyword evidence="2" id="KW-0812">Transmembrane</keyword>
<keyword evidence="1" id="KW-0653">Protein transport</keyword>
<dbReference type="InterPro" id="IPR000727">
    <property type="entry name" value="T_SNARE_dom"/>
</dbReference>
<dbReference type="PROSITE" id="PS50192">
    <property type="entry name" value="T_SNARE"/>
    <property type="match status" value="1"/>
</dbReference>
<dbReference type="GO" id="GO:0006887">
    <property type="term" value="P:exocytosis"/>
    <property type="evidence" value="ECO:0007669"/>
    <property type="project" value="TreeGrafter"/>
</dbReference>
<dbReference type="InterPro" id="IPR045242">
    <property type="entry name" value="Syntaxin"/>
</dbReference>
<evidence type="ECO:0000313" key="5">
    <source>
        <dbReference type="Proteomes" id="UP000015106"/>
    </source>
</evidence>
<dbReference type="Proteomes" id="UP000015106">
    <property type="component" value="Chromosome 7"/>
</dbReference>
<keyword evidence="2" id="KW-0472">Membrane</keyword>
<dbReference type="GO" id="GO:0005886">
    <property type="term" value="C:plasma membrane"/>
    <property type="evidence" value="ECO:0007669"/>
    <property type="project" value="TreeGrafter"/>
</dbReference>
<evidence type="ECO:0000259" key="3">
    <source>
        <dbReference type="PROSITE" id="PS50192"/>
    </source>
</evidence>
<dbReference type="Gramene" id="TuG1812G0700004649.01.T01">
    <property type="protein sequence ID" value="TuG1812G0700004649.01.T01"/>
    <property type="gene ID" value="TuG1812G0700004649.01"/>
</dbReference>
<evidence type="ECO:0000313" key="4">
    <source>
        <dbReference type="EnsemblPlants" id="TuG1812G0700004649.01.T01"/>
    </source>
</evidence>
<reference evidence="4" key="3">
    <citation type="submission" date="2022-06" db="UniProtKB">
        <authorList>
            <consortium name="EnsemblPlants"/>
        </authorList>
    </citation>
    <scope>IDENTIFICATION</scope>
</reference>
<dbReference type="Gene3D" id="1.20.5.110">
    <property type="match status" value="1"/>
</dbReference>